<organism evidence="2 4">
    <name type="scientific">Didymodactylos carnosus</name>
    <dbReference type="NCBI Taxonomy" id="1234261"/>
    <lineage>
        <taxon>Eukaryota</taxon>
        <taxon>Metazoa</taxon>
        <taxon>Spiralia</taxon>
        <taxon>Gnathifera</taxon>
        <taxon>Rotifera</taxon>
        <taxon>Eurotatoria</taxon>
        <taxon>Bdelloidea</taxon>
        <taxon>Philodinida</taxon>
        <taxon>Philodinidae</taxon>
        <taxon>Didymodactylos</taxon>
    </lineage>
</organism>
<feature type="compositionally biased region" description="Low complexity" evidence="1">
    <location>
        <begin position="751"/>
        <end position="760"/>
    </location>
</feature>
<keyword evidence="4" id="KW-1185">Reference proteome</keyword>
<feature type="compositionally biased region" description="Low complexity" evidence="1">
    <location>
        <begin position="636"/>
        <end position="721"/>
    </location>
</feature>
<sequence>MVSIEENKNQYFPPSFGHVAYDPYQNRHHRIGTSAPEIELLNELPLTFGNNQYIAEETKFYPNITPSSINNNTSRSVSNNQHLDNTFDKLLERYAPDAIPPSNINRQVPLGAQQQNTLPIVAKDYPIIQNNPTTNPIPTNVQKSIYSSSQPSVQNTSTAPQQSLYNNLNHQNSQPKDIVFVNKNGVSSNGYAPQTIPVIPGKLYTLDDDPLLEFYDKQTTTNSRNFQNRYHHQQQQQPSTVQKQTIQSSQGSDPYKHLFQGYTNTTYPTQQQQQPIFVSPSNFQPYAQFSNPVNDRLFPTFYSNESKSTTINGTLEQKFDLGNLIHRVQQDYMREIEPFVSSVKFIEKTPELQPELSKFEFSTPVSVRKGYMGQADDLLRRSFGRRNKDRSSSDRRMRHHRHDNKYDKYDNKYDNIDERSYRSKRRHKQSLTSVTSTSTTASSNKHPKSSRRKSSDRLTPIQDVQHLNQTQSSQPTQMATHPPNVISESSYSDDESDEAQKPLSHTSSNSSRSSENSNTSVINRANVSRNSAINSSSPVPQNLVNIVAKTLPLASGASQSNTTQSITTRSSPQTTTITPAQMAQKQNDDASTEEELHSQPIASSTQQSVTPQATPSTNSRLPNPATTSSQAAIPSGTAPPVTGIPPATAAAAGGRNPEGPATAAAAGGRNPAGPATAAAGGRNPEGPATAAAAGGRNPAGPATAAAAGGRNPAGPATAAAGVKPPEAPATATAASGSNKIFTQKDTKSSSKDSQSSFGSKLKSLKDRIMRKDK</sequence>
<feature type="compositionally biased region" description="Polar residues" evidence="1">
    <location>
        <begin position="465"/>
        <end position="479"/>
    </location>
</feature>
<comment type="caution">
    <text evidence="2">The sequence shown here is derived from an EMBL/GenBank/DDBJ whole genome shotgun (WGS) entry which is preliminary data.</text>
</comment>
<dbReference type="OrthoDB" id="10044742at2759"/>
<evidence type="ECO:0000313" key="3">
    <source>
        <dbReference type="EMBL" id="CAF3860951.1"/>
    </source>
</evidence>
<feature type="compositionally biased region" description="Low complexity" evidence="1">
    <location>
        <begin position="562"/>
        <end position="579"/>
    </location>
</feature>
<evidence type="ECO:0000256" key="1">
    <source>
        <dbReference type="SAM" id="MobiDB-lite"/>
    </source>
</evidence>
<feature type="region of interest" description="Disordered" evidence="1">
    <location>
        <begin position="555"/>
        <end position="773"/>
    </location>
</feature>
<dbReference type="Proteomes" id="UP000663829">
    <property type="component" value="Unassembled WGS sequence"/>
</dbReference>
<evidence type="ECO:0000313" key="4">
    <source>
        <dbReference type="Proteomes" id="UP000663829"/>
    </source>
</evidence>
<dbReference type="EMBL" id="CAJOBC010005351">
    <property type="protein sequence ID" value="CAF3860951.1"/>
    <property type="molecule type" value="Genomic_DNA"/>
</dbReference>
<dbReference type="AlphaFoldDB" id="A0A814NNI6"/>
<feature type="compositionally biased region" description="Polar residues" evidence="1">
    <location>
        <begin position="600"/>
        <end position="632"/>
    </location>
</feature>
<feature type="compositionally biased region" description="Low complexity" evidence="1">
    <location>
        <begin position="430"/>
        <end position="443"/>
    </location>
</feature>
<feature type="compositionally biased region" description="Low complexity" evidence="1">
    <location>
        <begin position="504"/>
        <end position="520"/>
    </location>
</feature>
<dbReference type="Proteomes" id="UP000681722">
    <property type="component" value="Unassembled WGS sequence"/>
</dbReference>
<dbReference type="EMBL" id="CAJNOQ010005351">
    <property type="protein sequence ID" value="CAF1095590.1"/>
    <property type="molecule type" value="Genomic_DNA"/>
</dbReference>
<feature type="compositionally biased region" description="Basic and acidic residues" evidence="1">
    <location>
        <begin position="404"/>
        <end position="421"/>
    </location>
</feature>
<evidence type="ECO:0000313" key="2">
    <source>
        <dbReference type="EMBL" id="CAF1095590.1"/>
    </source>
</evidence>
<feature type="region of interest" description="Disordered" evidence="1">
    <location>
        <begin position="378"/>
        <end position="520"/>
    </location>
</feature>
<name>A0A814NNI6_9BILA</name>
<accession>A0A814NNI6</accession>
<feature type="compositionally biased region" description="Basic residues" evidence="1">
    <location>
        <begin position="445"/>
        <end position="454"/>
    </location>
</feature>
<protein>
    <submittedName>
        <fullName evidence="2">Uncharacterized protein</fullName>
    </submittedName>
</protein>
<feature type="compositionally biased region" description="Basic and acidic residues" evidence="1">
    <location>
        <begin position="763"/>
        <end position="773"/>
    </location>
</feature>
<reference evidence="2" key="1">
    <citation type="submission" date="2021-02" db="EMBL/GenBank/DDBJ databases">
        <authorList>
            <person name="Nowell W R."/>
        </authorList>
    </citation>
    <scope>NUCLEOTIDE SEQUENCE</scope>
</reference>
<gene>
    <name evidence="2" type="ORF">GPM918_LOCUS18488</name>
    <name evidence="3" type="ORF">SRO942_LOCUS18485</name>
</gene>
<proteinExistence type="predicted"/>